<feature type="modified residue" description="4-aspartylphosphate" evidence="2">
    <location>
        <position position="54"/>
    </location>
</feature>
<dbReference type="InterPro" id="IPR011006">
    <property type="entry name" value="CheY-like_superfamily"/>
</dbReference>
<keyword evidence="5" id="KW-1185">Reference proteome</keyword>
<dbReference type="RefSeq" id="WP_144870640.1">
    <property type="nucleotide sequence ID" value="NZ_LR213907.1"/>
</dbReference>
<evidence type="ECO:0000256" key="1">
    <source>
        <dbReference type="ARBA" id="ARBA00022553"/>
    </source>
</evidence>
<evidence type="ECO:0000256" key="2">
    <source>
        <dbReference type="PROSITE-ProRule" id="PRU00169"/>
    </source>
</evidence>
<evidence type="ECO:0000313" key="4">
    <source>
        <dbReference type="EMBL" id="VEP12612.1"/>
    </source>
</evidence>
<proteinExistence type="predicted"/>
<dbReference type="Proteomes" id="UP000320055">
    <property type="component" value="Unassembled WGS sequence"/>
</dbReference>
<dbReference type="OrthoDB" id="424582at2"/>
<dbReference type="InterPro" id="IPR001789">
    <property type="entry name" value="Sig_transdc_resp-reg_receiver"/>
</dbReference>
<accession>A0A563VMH1</accession>
<dbReference type="Pfam" id="PF00072">
    <property type="entry name" value="Response_reg"/>
    <property type="match status" value="1"/>
</dbReference>
<sequence>MTKTILIIDDDDDIREATQICLEIIGDWKIITASSGREGLQEATNQKPDVILLDVMMPDMDGIETFTQLQANTATQNIPVIFLTAKAQPAEQRQFTQLKVSGVITKPYDPFELSDNITKILG</sequence>
<organism evidence="4 5">
    <name type="scientific">Hyella patelloides LEGE 07179</name>
    <dbReference type="NCBI Taxonomy" id="945734"/>
    <lineage>
        <taxon>Bacteria</taxon>
        <taxon>Bacillati</taxon>
        <taxon>Cyanobacteriota</taxon>
        <taxon>Cyanophyceae</taxon>
        <taxon>Pleurocapsales</taxon>
        <taxon>Hyellaceae</taxon>
        <taxon>Hyella</taxon>
    </lineage>
</organism>
<gene>
    <name evidence="4" type="ORF">H1P_1560012</name>
</gene>
<evidence type="ECO:0000259" key="3">
    <source>
        <dbReference type="PROSITE" id="PS50110"/>
    </source>
</evidence>
<dbReference type="SUPFAM" id="SSF52172">
    <property type="entry name" value="CheY-like"/>
    <property type="match status" value="1"/>
</dbReference>
<dbReference type="Gene3D" id="3.40.50.2300">
    <property type="match status" value="1"/>
</dbReference>
<keyword evidence="1 2" id="KW-0597">Phosphoprotein</keyword>
<feature type="domain" description="Response regulatory" evidence="3">
    <location>
        <begin position="4"/>
        <end position="121"/>
    </location>
</feature>
<dbReference type="EMBL" id="CAACVJ010000064">
    <property type="protein sequence ID" value="VEP12612.1"/>
    <property type="molecule type" value="Genomic_DNA"/>
</dbReference>
<dbReference type="PANTHER" id="PTHR44591:SF22">
    <property type="entry name" value="CHEY SUBFAMILY"/>
    <property type="match status" value="1"/>
</dbReference>
<name>A0A563VMH1_9CYAN</name>
<reference evidence="4 5" key="1">
    <citation type="submission" date="2019-01" db="EMBL/GenBank/DDBJ databases">
        <authorList>
            <person name="Brito A."/>
        </authorList>
    </citation>
    <scope>NUCLEOTIDE SEQUENCE [LARGE SCALE GENOMIC DNA]</scope>
    <source>
        <strain evidence="4">1</strain>
    </source>
</reference>
<dbReference type="GO" id="GO:0000160">
    <property type="term" value="P:phosphorelay signal transduction system"/>
    <property type="evidence" value="ECO:0007669"/>
    <property type="project" value="InterPro"/>
</dbReference>
<dbReference type="CDD" id="cd17552">
    <property type="entry name" value="REC_RR468-like"/>
    <property type="match status" value="1"/>
</dbReference>
<dbReference type="SMART" id="SM00448">
    <property type="entry name" value="REC"/>
    <property type="match status" value="1"/>
</dbReference>
<protein>
    <submittedName>
        <fullName evidence="4">Response regulator receiver protein</fullName>
    </submittedName>
</protein>
<evidence type="ECO:0000313" key="5">
    <source>
        <dbReference type="Proteomes" id="UP000320055"/>
    </source>
</evidence>
<dbReference type="AlphaFoldDB" id="A0A563VMH1"/>
<dbReference type="InterPro" id="IPR050595">
    <property type="entry name" value="Bact_response_regulator"/>
</dbReference>
<dbReference type="PROSITE" id="PS50110">
    <property type="entry name" value="RESPONSE_REGULATORY"/>
    <property type="match status" value="1"/>
</dbReference>
<dbReference type="PANTHER" id="PTHR44591">
    <property type="entry name" value="STRESS RESPONSE REGULATOR PROTEIN 1"/>
    <property type="match status" value="1"/>
</dbReference>